<evidence type="ECO:0000256" key="6">
    <source>
        <dbReference type="SAM" id="Phobius"/>
    </source>
</evidence>
<feature type="domain" description="CCHC-type" evidence="7">
    <location>
        <begin position="79"/>
        <end position="94"/>
    </location>
</feature>
<dbReference type="GO" id="GO:0003676">
    <property type="term" value="F:nucleic acid binding"/>
    <property type="evidence" value="ECO:0007669"/>
    <property type="project" value="InterPro"/>
</dbReference>
<evidence type="ECO:0000256" key="5">
    <source>
        <dbReference type="PROSITE-ProRule" id="PRU00047"/>
    </source>
</evidence>
<name>A0A830CGA1_9LAMI</name>
<feature type="non-terminal residue" evidence="8">
    <location>
        <position position="1"/>
    </location>
</feature>
<dbReference type="InterPro" id="IPR001878">
    <property type="entry name" value="Znf_CCHC"/>
</dbReference>
<dbReference type="PROSITE" id="PS50158">
    <property type="entry name" value="ZF_CCHC"/>
    <property type="match status" value="3"/>
</dbReference>
<dbReference type="SUPFAM" id="SSF57756">
    <property type="entry name" value="Retrovirus zinc finger-like domains"/>
    <property type="match status" value="2"/>
</dbReference>
<organism evidence="8 9">
    <name type="scientific">Phtheirospermum japonicum</name>
    <dbReference type="NCBI Taxonomy" id="374723"/>
    <lineage>
        <taxon>Eukaryota</taxon>
        <taxon>Viridiplantae</taxon>
        <taxon>Streptophyta</taxon>
        <taxon>Embryophyta</taxon>
        <taxon>Tracheophyta</taxon>
        <taxon>Spermatophyta</taxon>
        <taxon>Magnoliopsida</taxon>
        <taxon>eudicotyledons</taxon>
        <taxon>Gunneridae</taxon>
        <taxon>Pentapetalae</taxon>
        <taxon>asterids</taxon>
        <taxon>lamiids</taxon>
        <taxon>Lamiales</taxon>
        <taxon>Orobanchaceae</taxon>
        <taxon>Orobanchaceae incertae sedis</taxon>
        <taxon>Phtheirospermum</taxon>
    </lineage>
</organism>
<keyword evidence="3 5" id="KW-0863">Zinc-finger</keyword>
<keyword evidence="6" id="KW-1133">Transmembrane helix</keyword>
<feature type="transmembrane region" description="Helical" evidence="6">
    <location>
        <begin position="126"/>
        <end position="145"/>
    </location>
</feature>
<dbReference type="InterPro" id="IPR036875">
    <property type="entry name" value="Znf_CCHC_sf"/>
</dbReference>
<gene>
    <name evidence="8" type="ORF">PHJA_001954000</name>
</gene>
<dbReference type="OrthoDB" id="3863715at2759"/>
<evidence type="ECO:0000259" key="7">
    <source>
        <dbReference type="PROSITE" id="PS50158"/>
    </source>
</evidence>
<dbReference type="SMART" id="SM00343">
    <property type="entry name" value="ZnF_C2HC"/>
    <property type="match status" value="5"/>
</dbReference>
<proteinExistence type="predicted"/>
<dbReference type="Proteomes" id="UP000653305">
    <property type="component" value="Unassembled WGS sequence"/>
</dbReference>
<protein>
    <submittedName>
        <fullName evidence="8">Cellular nucleic acid-binding protein homolog</fullName>
    </submittedName>
</protein>
<dbReference type="PANTHER" id="PTHR47103">
    <property type="entry name" value="DNA-BINDING PROTEIN"/>
    <property type="match status" value="1"/>
</dbReference>
<accession>A0A830CGA1</accession>
<feature type="domain" description="CCHC-type" evidence="7">
    <location>
        <begin position="98"/>
        <end position="113"/>
    </location>
</feature>
<sequence length="161" mass="17221">LSRHIASECTSKALCWNFREPGHTANNCSNEGLCHSCGKAGHRARDCPNTEFVPGDLRLCNNCLKPGHFAAEYTNGMACKNCRKTGHIARDCTNDPVCNSCNAAGHVARNCQKGGFIGERGGGGPVPTVVVIGIWFVGIVISLITRGGIAWRWLSAKIVVI</sequence>
<evidence type="ECO:0000256" key="4">
    <source>
        <dbReference type="ARBA" id="ARBA00022833"/>
    </source>
</evidence>
<keyword evidence="6" id="KW-0812">Transmembrane</keyword>
<keyword evidence="4" id="KW-0862">Zinc</keyword>
<reference evidence="8" key="1">
    <citation type="submission" date="2020-07" db="EMBL/GenBank/DDBJ databases">
        <title>Ethylene signaling mediates host invasion by parasitic plants.</title>
        <authorList>
            <person name="Yoshida S."/>
        </authorList>
    </citation>
    <scope>NUCLEOTIDE SEQUENCE</scope>
    <source>
        <strain evidence="8">Okayama</strain>
    </source>
</reference>
<evidence type="ECO:0000313" key="9">
    <source>
        <dbReference type="Proteomes" id="UP000653305"/>
    </source>
</evidence>
<feature type="domain" description="CCHC-type" evidence="7">
    <location>
        <begin position="34"/>
        <end position="49"/>
    </location>
</feature>
<dbReference type="PANTHER" id="PTHR47103:SF8">
    <property type="entry name" value="DNA-BINDING PROTEIN"/>
    <property type="match status" value="1"/>
</dbReference>
<keyword evidence="1" id="KW-0479">Metal-binding</keyword>
<comment type="caution">
    <text evidence="8">The sequence shown here is derived from an EMBL/GenBank/DDBJ whole genome shotgun (WGS) entry which is preliminary data.</text>
</comment>
<dbReference type="AlphaFoldDB" id="A0A830CGA1"/>
<dbReference type="EMBL" id="BMAC01000513">
    <property type="protein sequence ID" value="GFP98099.1"/>
    <property type="molecule type" value="Genomic_DNA"/>
</dbReference>
<dbReference type="Pfam" id="PF00098">
    <property type="entry name" value="zf-CCHC"/>
    <property type="match status" value="3"/>
</dbReference>
<evidence type="ECO:0000313" key="8">
    <source>
        <dbReference type="EMBL" id="GFP98099.1"/>
    </source>
</evidence>
<keyword evidence="9" id="KW-1185">Reference proteome</keyword>
<evidence type="ECO:0000256" key="2">
    <source>
        <dbReference type="ARBA" id="ARBA00022737"/>
    </source>
</evidence>
<keyword evidence="6" id="KW-0472">Membrane</keyword>
<evidence type="ECO:0000256" key="1">
    <source>
        <dbReference type="ARBA" id="ARBA00022723"/>
    </source>
</evidence>
<dbReference type="Gene3D" id="4.10.60.10">
    <property type="entry name" value="Zinc finger, CCHC-type"/>
    <property type="match status" value="2"/>
</dbReference>
<evidence type="ECO:0000256" key="3">
    <source>
        <dbReference type="ARBA" id="ARBA00022771"/>
    </source>
</evidence>
<keyword evidence="2" id="KW-0677">Repeat</keyword>
<dbReference type="GO" id="GO:0008270">
    <property type="term" value="F:zinc ion binding"/>
    <property type="evidence" value="ECO:0007669"/>
    <property type="project" value="UniProtKB-KW"/>
</dbReference>